<dbReference type="AlphaFoldDB" id="D7WE89"/>
<feature type="transmembrane region" description="Helical" evidence="1">
    <location>
        <begin position="6"/>
        <end position="25"/>
    </location>
</feature>
<dbReference type="OrthoDB" id="3696421at2"/>
<dbReference type="STRING" id="585529.HMPREF0291_12101"/>
<gene>
    <name evidence="2" type="ORF">HMPREF0291_12101</name>
</gene>
<sequence>MSGSLSLIIVLIVVVWAIVLAPMVFGDSKPIRRSGEGYDETRVLHQGGTADVQGRRRPRVTKADIHHFDDDNDYEVVEPVKSDSGSTSWKKRSAAAEHDVIDAEPEPAALIDDTAATDDETVTYSVVRAGDFDDSDVGAAEYELDATYFSPEDYGYSTVVTLEADETADLDADTKADADAFADDESASDVELAVEDDLDAEDLDVDADAEVELDESEISYARARRGRGGWDPQTAQRAREDRARRRQRTILGLAAATAIAVVLALVAGGWAWAAPVVVAGLLVWYLVALRTQVMQERELHARRMRQLHRARLGVVSSEEGAPVPAHMRRPGAVIVEIDDESADFANLPTYRRPVEQLDEPETQYRDIA</sequence>
<protein>
    <submittedName>
        <fullName evidence="2">Uncharacterized protein</fullName>
    </submittedName>
</protein>
<keyword evidence="1" id="KW-0812">Transmembrane</keyword>
<evidence type="ECO:0000256" key="1">
    <source>
        <dbReference type="SAM" id="Phobius"/>
    </source>
</evidence>
<dbReference type="InterPro" id="IPR053779">
    <property type="entry name" value="GlpR"/>
</dbReference>
<organism evidence="2 3">
    <name type="scientific">Corynebacterium genitalium ATCC 33030</name>
    <dbReference type="NCBI Taxonomy" id="585529"/>
    <lineage>
        <taxon>Bacteria</taxon>
        <taxon>Bacillati</taxon>
        <taxon>Actinomycetota</taxon>
        <taxon>Actinomycetes</taxon>
        <taxon>Mycobacteriales</taxon>
        <taxon>Corynebacteriaceae</taxon>
        <taxon>Corynebacterium</taxon>
    </lineage>
</organism>
<dbReference type="eggNOG" id="ENOG50334B8">
    <property type="taxonomic scope" value="Bacteria"/>
</dbReference>
<evidence type="ECO:0000313" key="2">
    <source>
        <dbReference type="EMBL" id="EFK54443.1"/>
    </source>
</evidence>
<name>D7WE89_9CORY</name>
<keyword evidence="3" id="KW-1185">Reference proteome</keyword>
<dbReference type="NCBIfam" id="NF045516">
    <property type="entry name" value="GlpR"/>
    <property type="match status" value="1"/>
</dbReference>
<dbReference type="HOGENOM" id="CLU_037505_0_0_11"/>
<proteinExistence type="predicted"/>
<keyword evidence="1" id="KW-0472">Membrane</keyword>
<reference evidence="2" key="1">
    <citation type="submission" date="2010-06" db="EMBL/GenBank/DDBJ databases">
        <authorList>
            <person name="Muzny D."/>
            <person name="Qin X."/>
            <person name="Buhay C."/>
            <person name="Dugan-Rocha S."/>
            <person name="Ding Y."/>
            <person name="Chen G."/>
            <person name="Hawes A."/>
            <person name="Holder M."/>
            <person name="Jhangiani S."/>
            <person name="Johnson A."/>
            <person name="Khan Z."/>
            <person name="Li Z."/>
            <person name="Liu W."/>
            <person name="Liu X."/>
            <person name="Perez L."/>
            <person name="Shen H."/>
            <person name="Wang Q."/>
            <person name="Watt J."/>
            <person name="Xi L."/>
            <person name="Xin Y."/>
            <person name="Zhou J."/>
            <person name="Deng J."/>
            <person name="Jiang H."/>
            <person name="Liu Y."/>
            <person name="Qu J."/>
            <person name="Song X.-Z."/>
            <person name="Zhang L."/>
            <person name="Villasana D."/>
            <person name="Johnson A."/>
            <person name="Liu J."/>
            <person name="Liyanage D."/>
            <person name="Lorensuhewa L."/>
            <person name="Robinson T."/>
            <person name="Song A."/>
            <person name="Song B.-B."/>
            <person name="Dinh H."/>
            <person name="Thornton R."/>
            <person name="Coyle M."/>
            <person name="Francisco L."/>
            <person name="Jackson L."/>
            <person name="Javaid M."/>
            <person name="Korchina V."/>
            <person name="Kovar C."/>
            <person name="Mata R."/>
            <person name="Mathew T."/>
            <person name="Ngo R."/>
            <person name="Nguyen L."/>
            <person name="Nguyen N."/>
            <person name="Okwuonu G."/>
            <person name="Ongeri F."/>
            <person name="Pham C."/>
            <person name="Simmons D."/>
            <person name="Wilczek-Boney K."/>
            <person name="Hale W."/>
            <person name="Jakkamsetti A."/>
            <person name="Pham P."/>
            <person name="Ruth R."/>
            <person name="San Lucas F."/>
            <person name="Warren J."/>
            <person name="Zhang J."/>
            <person name="Zhao Z."/>
            <person name="Zhou C."/>
            <person name="Zhu D."/>
            <person name="Lee S."/>
            <person name="Bess C."/>
            <person name="Blankenburg K."/>
            <person name="Forbes L."/>
            <person name="Fu Q."/>
            <person name="Gubbala S."/>
            <person name="Hirani K."/>
            <person name="Jayaseelan J.C."/>
            <person name="Lara F."/>
            <person name="Munidasa M."/>
            <person name="Palculict T."/>
            <person name="Patil S."/>
            <person name="Pu L.-L."/>
            <person name="Saada N."/>
            <person name="Tang L."/>
            <person name="Weissenberger G."/>
            <person name="Zhu Y."/>
            <person name="Hemphill L."/>
            <person name="Shang Y."/>
            <person name="Youmans B."/>
            <person name="Ayvaz T."/>
            <person name="Ross M."/>
            <person name="Santibanez J."/>
            <person name="Aqrawi P."/>
            <person name="Gross S."/>
            <person name="Joshi V."/>
            <person name="Fowler G."/>
            <person name="Nazareth L."/>
            <person name="Reid J."/>
            <person name="Worley K."/>
            <person name="Petrosino J."/>
            <person name="Highlander S."/>
            <person name="Gibbs R."/>
        </authorList>
    </citation>
    <scope>NUCLEOTIDE SEQUENCE [LARGE SCALE GENOMIC DNA]</scope>
    <source>
        <strain evidence="2">ATCC 33030</strain>
    </source>
</reference>
<accession>D7WE89</accession>
<feature type="transmembrane region" description="Helical" evidence="1">
    <location>
        <begin position="272"/>
        <end position="289"/>
    </location>
</feature>
<dbReference type="RefSeq" id="WP_005291316.1">
    <property type="nucleotide sequence ID" value="NZ_CM000961.1"/>
</dbReference>
<keyword evidence="1" id="KW-1133">Transmembrane helix</keyword>
<dbReference type="Proteomes" id="UP000004208">
    <property type="component" value="Unassembled WGS sequence"/>
</dbReference>
<comment type="caution">
    <text evidence="2">The sequence shown here is derived from an EMBL/GenBank/DDBJ whole genome shotgun (WGS) entry which is preliminary data.</text>
</comment>
<feature type="transmembrane region" description="Helical" evidence="1">
    <location>
        <begin position="249"/>
        <end position="266"/>
    </location>
</feature>
<evidence type="ECO:0000313" key="3">
    <source>
        <dbReference type="Proteomes" id="UP000004208"/>
    </source>
</evidence>
<dbReference type="EMBL" id="ACLJ02000003">
    <property type="protein sequence ID" value="EFK54443.1"/>
    <property type="molecule type" value="Genomic_DNA"/>
</dbReference>